<sequence>MYKGAAHIGCEGPAQDQSTCPSRSCPVWSEWGEWNKSRDPFLSAYKLSILGPMDGLEWLLGDLWHSCIVDDLLNLPNLDELDEASSEMDSSKLNNKLR</sequence>
<accession>A0A0D8XYS9</accession>
<evidence type="ECO:0000313" key="2">
    <source>
        <dbReference type="Proteomes" id="UP000053766"/>
    </source>
</evidence>
<dbReference type="Proteomes" id="UP000053766">
    <property type="component" value="Unassembled WGS sequence"/>
</dbReference>
<reference evidence="1 2" key="1">
    <citation type="submission" date="2013-11" db="EMBL/GenBank/DDBJ databases">
        <title>Draft genome of the bovine lungworm Dictyocaulus viviparus.</title>
        <authorList>
            <person name="Mitreva M."/>
        </authorList>
    </citation>
    <scope>NUCLEOTIDE SEQUENCE [LARGE SCALE GENOMIC DNA]</scope>
    <source>
        <strain evidence="1 2">HannoverDv2000</strain>
    </source>
</reference>
<protein>
    <submittedName>
        <fullName evidence="1">Uncharacterized protein</fullName>
    </submittedName>
</protein>
<evidence type="ECO:0000313" key="1">
    <source>
        <dbReference type="EMBL" id="KJH49788.1"/>
    </source>
</evidence>
<dbReference type="AlphaFoldDB" id="A0A0D8XYS9"/>
<name>A0A0D8XYS9_DICVI</name>
<gene>
    <name evidence="1" type="ORF">DICVIV_04041</name>
</gene>
<proteinExistence type="predicted"/>
<reference evidence="2" key="2">
    <citation type="journal article" date="2016" name="Sci. Rep.">
        <title>Dictyocaulus viviparus genome, variome and transcriptome elucidate lungworm biology and support future intervention.</title>
        <authorList>
            <person name="McNulty S.N."/>
            <person name="Strube C."/>
            <person name="Rosa B.A."/>
            <person name="Martin J.C."/>
            <person name="Tyagi R."/>
            <person name="Choi Y.J."/>
            <person name="Wang Q."/>
            <person name="Hallsworth Pepin K."/>
            <person name="Zhang X."/>
            <person name="Ozersky P."/>
            <person name="Wilson R.K."/>
            <person name="Sternberg P.W."/>
            <person name="Gasser R.B."/>
            <person name="Mitreva M."/>
        </authorList>
    </citation>
    <scope>NUCLEOTIDE SEQUENCE [LARGE SCALE GENOMIC DNA]</scope>
    <source>
        <strain evidence="2">HannoverDv2000</strain>
    </source>
</reference>
<dbReference type="EMBL" id="KN716223">
    <property type="protein sequence ID" value="KJH49788.1"/>
    <property type="molecule type" value="Genomic_DNA"/>
</dbReference>
<organism evidence="1 2">
    <name type="scientific">Dictyocaulus viviparus</name>
    <name type="common">Bovine lungworm</name>
    <dbReference type="NCBI Taxonomy" id="29172"/>
    <lineage>
        <taxon>Eukaryota</taxon>
        <taxon>Metazoa</taxon>
        <taxon>Ecdysozoa</taxon>
        <taxon>Nematoda</taxon>
        <taxon>Chromadorea</taxon>
        <taxon>Rhabditida</taxon>
        <taxon>Rhabditina</taxon>
        <taxon>Rhabditomorpha</taxon>
        <taxon>Strongyloidea</taxon>
        <taxon>Metastrongylidae</taxon>
        <taxon>Dictyocaulus</taxon>
    </lineage>
</organism>
<keyword evidence="2" id="KW-1185">Reference proteome</keyword>
<dbReference type="OrthoDB" id="6273859at2759"/>